<protein>
    <recommendedName>
        <fullName evidence="5">Spindle pole body component</fullName>
    </recommendedName>
</protein>
<proteinExistence type="inferred from homology"/>
<organism evidence="9 10">
    <name type="scientific">Austropuccinia psidii MF-1</name>
    <dbReference type="NCBI Taxonomy" id="1389203"/>
    <lineage>
        <taxon>Eukaryota</taxon>
        <taxon>Fungi</taxon>
        <taxon>Dikarya</taxon>
        <taxon>Basidiomycota</taxon>
        <taxon>Pucciniomycotina</taxon>
        <taxon>Pucciniomycetes</taxon>
        <taxon>Pucciniales</taxon>
        <taxon>Sphaerophragmiaceae</taxon>
        <taxon>Austropuccinia</taxon>
    </lineage>
</organism>
<dbReference type="GO" id="GO:0000278">
    <property type="term" value="P:mitotic cell cycle"/>
    <property type="evidence" value="ECO:0007669"/>
    <property type="project" value="TreeGrafter"/>
</dbReference>
<dbReference type="InterPro" id="IPR042241">
    <property type="entry name" value="GCP_C_sf"/>
</dbReference>
<comment type="similarity">
    <text evidence="1 5">Belongs to the TUBGCP family.</text>
</comment>
<gene>
    <name evidence="9" type="ORF">O181_018580</name>
</gene>
<dbReference type="OrthoDB" id="66546at2759"/>
<feature type="compositionally biased region" description="Low complexity" evidence="6">
    <location>
        <begin position="170"/>
        <end position="186"/>
    </location>
</feature>
<dbReference type="GO" id="GO:0051225">
    <property type="term" value="P:spindle assembly"/>
    <property type="evidence" value="ECO:0007669"/>
    <property type="project" value="TreeGrafter"/>
</dbReference>
<feature type="region of interest" description="Disordered" evidence="6">
    <location>
        <begin position="169"/>
        <end position="188"/>
    </location>
</feature>
<sequence length="1097" mass="124668">MAPNAFNASLNRLIELLIHRKDEPESQTGFVAANALRKKLQSIIFFPPESEPSWRETRARWNGVLERRRIDNQGLAAEELERCDRELEELVKSSEDQKLKSLDNIRAFLIALHSPPSHSLYQVALRLREQREGFDNLPSQAELDAELYRNIIESDPLVGDHWQTDIYAGSSSSDLSSAPTSDSAYSSDDDVGKLSAFSYNLLTRSRISKPFTKAQPSRPQSTQDNHQCTNSLSSSYDRLDALKDNAYWLKNVDDLATSQLIELTAFREVLAALSDIGGHHIYMTHTTPNVSVTLSLHAPTLLNKSRAASVSLFSSFIPILSSLKKLRIKSQMSSNPRKLVTRVEEAFAASLLVILHRFDSFLSSIELRLLGFPSTYNFSETNDPKALPVFSLMRLYNDLVSGGWNELFFALAPIIPDSPIELNIEPNAFSTKELVDKLYDLACRFDMHHDSPTAAEDIKTIFLQSCQPLWMWIGDWILHGRLPDRAFKSEGFQAPDDNVPIDSFSASSHIPSVSSYPTPIKPENDETEFFIQANSPSSMWTSSGWWQTGYLLRTTLGPGNEEKDLVPKFLQDFKFKIIEGGKARALSQLLGLWEGPCDSTWPQLFELMQPNNNKDVFPNNGNGLKPHHTLRSHLFHPATSSQFSKLDESELAAKALRSQSFFHHNLSSRIDHHLSAIVDLNHSRLHEQFSHPFKLSSYLNALNDFFLFGSISSGLFVKKIFGDMEDCSNLNILADSSPKTTAWWDDQAINVNLLKAFEQSPSPIMLSCLPSIRISPSIRHQTDPIKSLEAIYIQLTIPTPLNYVVDDANVVAKYNRAFIFLAQLAHSARILDSLILIKPIFPFVSCSSGKHFEKQSESKAFYRLKNRLNWFINLMTDYCMNLVILRWKSQLAKELEVKVTDVTQKIMEVRWSLDRLMELLFLSDQCHLIHRAILQLFQLCASCHKVWTAFNRQTNTFAFIPEGEESGIFLERKRRTDDRRRRRIQKEQYTLIDEASRNGIENQDPVDFPGSSRIEGEENGNETSNLTQLASFSVDPAELINQGSFLVQLQRMNEEFEKLLPLIQRGLGKLFRAVTREGGFYWMNGLPEPPFVQTFSK</sequence>
<feature type="region of interest" description="Disordered" evidence="6">
    <location>
        <begin position="1000"/>
        <end position="1022"/>
    </location>
</feature>
<feature type="domain" description="Gamma tubulin complex component C-terminal" evidence="7">
    <location>
        <begin position="779"/>
        <end position="976"/>
    </location>
</feature>
<evidence type="ECO:0000313" key="10">
    <source>
        <dbReference type="Proteomes" id="UP000765509"/>
    </source>
</evidence>
<dbReference type="GO" id="GO:0005816">
    <property type="term" value="C:spindle pole body"/>
    <property type="evidence" value="ECO:0007669"/>
    <property type="project" value="UniProtKB-ARBA"/>
</dbReference>
<feature type="domain" description="Gamma tubulin complex component protein N-terminal" evidence="8">
    <location>
        <begin position="266"/>
        <end position="601"/>
    </location>
</feature>
<dbReference type="InterPro" id="IPR007259">
    <property type="entry name" value="GCP"/>
</dbReference>
<dbReference type="GO" id="GO:0043015">
    <property type="term" value="F:gamma-tubulin binding"/>
    <property type="evidence" value="ECO:0007669"/>
    <property type="project" value="InterPro"/>
</dbReference>
<dbReference type="GO" id="GO:0005874">
    <property type="term" value="C:microtubule"/>
    <property type="evidence" value="ECO:0007669"/>
    <property type="project" value="UniProtKB-KW"/>
</dbReference>
<evidence type="ECO:0000256" key="5">
    <source>
        <dbReference type="RuleBase" id="RU363050"/>
    </source>
</evidence>
<evidence type="ECO:0000256" key="6">
    <source>
        <dbReference type="SAM" id="MobiDB-lite"/>
    </source>
</evidence>
<name>A0A9Q3C901_9BASI</name>
<dbReference type="GO" id="GO:0031122">
    <property type="term" value="P:cytoplasmic microtubule organization"/>
    <property type="evidence" value="ECO:0007669"/>
    <property type="project" value="TreeGrafter"/>
</dbReference>
<evidence type="ECO:0000256" key="4">
    <source>
        <dbReference type="ARBA" id="ARBA00023212"/>
    </source>
</evidence>
<evidence type="ECO:0000259" key="8">
    <source>
        <dbReference type="Pfam" id="PF17681"/>
    </source>
</evidence>
<dbReference type="PANTHER" id="PTHR19302">
    <property type="entry name" value="GAMMA TUBULIN COMPLEX PROTEIN"/>
    <property type="match status" value="1"/>
</dbReference>
<dbReference type="Pfam" id="PF17681">
    <property type="entry name" value="GCP_N_terminal"/>
    <property type="match status" value="1"/>
</dbReference>
<keyword evidence="10" id="KW-1185">Reference proteome</keyword>
<dbReference type="Proteomes" id="UP000765509">
    <property type="component" value="Unassembled WGS sequence"/>
</dbReference>
<dbReference type="InterPro" id="IPR041470">
    <property type="entry name" value="GCP_N"/>
</dbReference>
<dbReference type="AlphaFoldDB" id="A0A9Q3C901"/>
<dbReference type="PANTHER" id="PTHR19302:SF33">
    <property type="entry name" value="GAMMA-TUBULIN COMPLEX COMPONENT 5"/>
    <property type="match status" value="1"/>
</dbReference>
<reference evidence="9" key="1">
    <citation type="submission" date="2021-03" db="EMBL/GenBank/DDBJ databases">
        <title>Draft genome sequence of rust myrtle Austropuccinia psidii MF-1, a brazilian biotype.</title>
        <authorList>
            <person name="Quecine M.C."/>
            <person name="Pachon D.M.R."/>
            <person name="Bonatelli M.L."/>
            <person name="Correr F.H."/>
            <person name="Franceschini L.M."/>
            <person name="Leite T.F."/>
            <person name="Margarido G.R.A."/>
            <person name="Almeida C.A."/>
            <person name="Ferrarezi J.A."/>
            <person name="Labate C.A."/>
        </authorList>
    </citation>
    <scope>NUCLEOTIDE SEQUENCE</scope>
    <source>
        <strain evidence="9">MF-1</strain>
    </source>
</reference>
<evidence type="ECO:0000313" key="9">
    <source>
        <dbReference type="EMBL" id="MBW0478865.1"/>
    </source>
</evidence>
<feature type="compositionally biased region" description="Polar residues" evidence="6">
    <location>
        <begin position="214"/>
        <end position="230"/>
    </location>
</feature>
<comment type="caution">
    <text evidence="9">The sequence shown here is derived from an EMBL/GenBank/DDBJ whole genome shotgun (WGS) entry which is preliminary data.</text>
</comment>
<evidence type="ECO:0000256" key="3">
    <source>
        <dbReference type="ARBA" id="ARBA00022701"/>
    </source>
</evidence>
<feature type="region of interest" description="Disordered" evidence="6">
    <location>
        <begin position="210"/>
        <end position="230"/>
    </location>
</feature>
<dbReference type="EMBL" id="AVOT02005359">
    <property type="protein sequence ID" value="MBW0478865.1"/>
    <property type="molecule type" value="Genomic_DNA"/>
</dbReference>
<comment type="subcellular location">
    <subcellularLocation>
        <location evidence="5">Cytoplasm</location>
        <location evidence="5">Cytoskeleton</location>
        <location evidence="5">Microtubule organizing center</location>
    </subcellularLocation>
</comment>
<evidence type="ECO:0000256" key="2">
    <source>
        <dbReference type="ARBA" id="ARBA00022490"/>
    </source>
</evidence>
<dbReference type="GO" id="GO:0007020">
    <property type="term" value="P:microtubule nucleation"/>
    <property type="evidence" value="ECO:0007669"/>
    <property type="project" value="InterPro"/>
</dbReference>
<dbReference type="GO" id="GO:0051321">
    <property type="term" value="P:meiotic cell cycle"/>
    <property type="evidence" value="ECO:0007669"/>
    <property type="project" value="TreeGrafter"/>
</dbReference>
<dbReference type="InterPro" id="IPR040457">
    <property type="entry name" value="GCP_C"/>
</dbReference>
<keyword evidence="2 5" id="KW-0963">Cytoplasm</keyword>
<accession>A0A9Q3C901</accession>
<dbReference type="GO" id="GO:0051011">
    <property type="term" value="F:microtubule minus-end binding"/>
    <property type="evidence" value="ECO:0007669"/>
    <property type="project" value="TreeGrafter"/>
</dbReference>
<evidence type="ECO:0000259" key="7">
    <source>
        <dbReference type="Pfam" id="PF04130"/>
    </source>
</evidence>
<dbReference type="GO" id="GO:0000922">
    <property type="term" value="C:spindle pole"/>
    <property type="evidence" value="ECO:0007669"/>
    <property type="project" value="InterPro"/>
</dbReference>
<dbReference type="Gene3D" id="1.20.120.1900">
    <property type="entry name" value="Gamma-tubulin complex, C-terminal domain"/>
    <property type="match status" value="1"/>
</dbReference>
<dbReference type="GO" id="GO:0000930">
    <property type="term" value="C:gamma-tubulin complex"/>
    <property type="evidence" value="ECO:0007669"/>
    <property type="project" value="TreeGrafter"/>
</dbReference>
<keyword evidence="3 5" id="KW-0493">Microtubule</keyword>
<dbReference type="Pfam" id="PF04130">
    <property type="entry name" value="GCP_C_terminal"/>
    <property type="match status" value="1"/>
</dbReference>
<evidence type="ECO:0000256" key="1">
    <source>
        <dbReference type="ARBA" id="ARBA00010337"/>
    </source>
</evidence>
<keyword evidence="4 5" id="KW-0206">Cytoskeleton</keyword>